<dbReference type="Pfam" id="PF14420">
    <property type="entry name" value="Clr5"/>
    <property type="match status" value="1"/>
</dbReference>
<dbReference type="InterPro" id="IPR025676">
    <property type="entry name" value="Clr5_dom"/>
</dbReference>
<keyword evidence="2 3" id="KW-0040">ANK repeat</keyword>
<evidence type="ECO:0000256" key="1">
    <source>
        <dbReference type="ARBA" id="ARBA00022737"/>
    </source>
</evidence>
<dbReference type="PROSITE" id="PS50297">
    <property type="entry name" value="ANK_REP_REGION"/>
    <property type="match status" value="3"/>
</dbReference>
<keyword evidence="6" id="KW-1185">Reference proteome</keyword>
<name>A0ABR1VPC6_9PEZI</name>
<gene>
    <name evidence="5" type="ORF">PG996_006443</name>
</gene>
<dbReference type="PANTHER" id="PTHR24198:SF165">
    <property type="entry name" value="ANKYRIN REPEAT-CONTAINING PROTEIN-RELATED"/>
    <property type="match status" value="1"/>
</dbReference>
<feature type="repeat" description="ANK" evidence="3">
    <location>
        <begin position="945"/>
        <end position="977"/>
    </location>
</feature>
<dbReference type="InterPro" id="IPR002110">
    <property type="entry name" value="Ankyrin_rpt"/>
</dbReference>
<evidence type="ECO:0000313" key="5">
    <source>
        <dbReference type="EMBL" id="KAK8073095.1"/>
    </source>
</evidence>
<proteinExistence type="predicted"/>
<evidence type="ECO:0000259" key="4">
    <source>
        <dbReference type="Pfam" id="PF14420"/>
    </source>
</evidence>
<accession>A0ABR1VPC6</accession>
<sequence>MASSTDNTSDDEAWKRHRPLLERLYVEENMSIQRIMSIMKEEHSFIATKHQFNNRLVTQWKCVKYSSAPVWKKILPHVCRIEQAGDKAEVFIDSKRKSPKEVLNAMARYKRTMPNLDFTGDVPILPGNVIVRAATQTIEVAITPLLPFYIMERQLTLNIVRRTAVPHSSTTLDRTTGEVQPSRMLDNIIRVVTPPEHVEARDFNLPLMDPRTSAFTSPLHRSLIFSIANNFAGLPDNNQQLGQQLILEFLKRATTRAFFLAIADAIDFYGVQALARRLFRAAVELGDHETVTFILNQKLPCIDINECFHGLGLKPIQLAFERGYVEIIKTMISFGAKVKHTDTFGYARYRANSGLQVHHSTPLSTTDMAVVDLMLTSAGAEISGPDLRQAIKRRYEGEFIQRHIAKRIASSHKQWNKDEILPLAFRYLSFDTCYRALEELERYGADLNGDMLNTMDVDRSGRAPNHHVYVGSALEKLAERFDWEHFQEVLDRFPQMKITERVVHTIIRHSGNTAAVQRILIDGPDIYNAGYRISVLKRAALATDKTILPAVIERLSHCPIGYSQGIGESFLMAALTGEVQRMKELLVVADKTAISFTSMPSKQHVLLAQYPWVMQKCIEAGHPTAALALVDAGFADDSTWTTSYLCLRLAVESKHTALVRALLDAGVNPNNEIRAGGSAASLISSAIYCDNTEFVQDLLNAGINPNLGNPRPLVVALQHKDLRVAALLLDHNASINQRGRKDIRRRNDDGSHSTALLAAINTLEPRIVRFALEYGADTDDREAIRAAGHSSPEIFRLVADAHRCHYMKRRKDWGDIILRTCLEIRDIPMFKDMVTMHMAHANIFPITTEDAPLGLELLYTVFGEVIMKSEETGLDFLEFLLQNKQKLGCWPKTIVAKTARQSGAGHVTWSRETAFLVAIGTGNLSTVELFLRNNAVLDSPKVAGIRITPFQRAVETGNLDIIRLLLDKGAGVNEPAGYNGGATALQFAAIRGYFPIVKLLLERGAQVDALGAKVNGQTALEGAAQHGRLDTVTLLIDAGAADKGKDKRQLQRAIQYAKAEGHVVVEKLLEDFVETGAITSKMGFYREFVDLGED</sequence>
<feature type="repeat" description="ANK" evidence="3">
    <location>
        <begin position="1015"/>
        <end position="1047"/>
    </location>
</feature>
<dbReference type="Gene3D" id="1.25.40.20">
    <property type="entry name" value="Ankyrin repeat-containing domain"/>
    <property type="match status" value="3"/>
</dbReference>
<dbReference type="SMART" id="SM00248">
    <property type="entry name" value="ANK"/>
    <property type="match status" value="9"/>
</dbReference>
<dbReference type="SUPFAM" id="SSF48403">
    <property type="entry name" value="Ankyrin repeat"/>
    <property type="match status" value="2"/>
</dbReference>
<feature type="repeat" description="ANK" evidence="3">
    <location>
        <begin position="980"/>
        <end position="1012"/>
    </location>
</feature>
<protein>
    <recommendedName>
        <fullName evidence="4">Clr5 domain-containing protein</fullName>
    </recommendedName>
</protein>
<evidence type="ECO:0000256" key="3">
    <source>
        <dbReference type="PROSITE-ProRule" id="PRU00023"/>
    </source>
</evidence>
<organism evidence="5 6">
    <name type="scientific">Apiospora saccharicola</name>
    <dbReference type="NCBI Taxonomy" id="335842"/>
    <lineage>
        <taxon>Eukaryota</taxon>
        <taxon>Fungi</taxon>
        <taxon>Dikarya</taxon>
        <taxon>Ascomycota</taxon>
        <taxon>Pezizomycotina</taxon>
        <taxon>Sordariomycetes</taxon>
        <taxon>Xylariomycetidae</taxon>
        <taxon>Amphisphaeriales</taxon>
        <taxon>Apiosporaceae</taxon>
        <taxon>Apiospora</taxon>
    </lineage>
</organism>
<dbReference type="InterPro" id="IPR036770">
    <property type="entry name" value="Ankyrin_rpt-contain_sf"/>
</dbReference>
<dbReference type="Pfam" id="PF12796">
    <property type="entry name" value="Ank_2"/>
    <property type="match status" value="1"/>
</dbReference>
<keyword evidence="1" id="KW-0677">Repeat</keyword>
<dbReference type="PROSITE" id="PS50088">
    <property type="entry name" value="ANK_REPEAT"/>
    <property type="match status" value="4"/>
</dbReference>
<dbReference type="EMBL" id="JAQQWM010000003">
    <property type="protein sequence ID" value="KAK8073095.1"/>
    <property type="molecule type" value="Genomic_DNA"/>
</dbReference>
<feature type="domain" description="Clr5" evidence="4">
    <location>
        <begin position="11"/>
        <end position="61"/>
    </location>
</feature>
<dbReference type="PANTHER" id="PTHR24198">
    <property type="entry name" value="ANKYRIN REPEAT AND PROTEIN KINASE DOMAIN-CONTAINING PROTEIN"/>
    <property type="match status" value="1"/>
</dbReference>
<evidence type="ECO:0000313" key="6">
    <source>
        <dbReference type="Proteomes" id="UP001446871"/>
    </source>
</evidence>
<evidence type="ECO:0000256" key="2">
    <source>
        <dbReference type="ARBA" id="ARBA00023043"/>
    </source>
</evidence>
<dbReference type="Proteomes" id="UP001446871">
    <property type="component" value="Unassembled WGS sequence"/>
</dbReference>
<comment type="caution">
    <text evidence="5">The sequence shown here is derived from an EMBL/GenBank/DDBJ whole genome shotgun (WGS) entry which is preliminary data.</text>
</comment>
<reference evidence="5 6" key="1">
    <citation type="submission" date="2023-01" db="EMBL/GenBank/DDBJ databases">
        <title>Analysis of 21 Apiospora genomes using comparative genomics revels a genus with tremendous synthesis potential of carbohydrate active enzymes and secondary metabolites.</title>
        <authorList>
            <person name="Sorensen T."/>
        </authorList>
    </citation>
    <scope>NUCLEOTIDE SEQUENCE [LARGE SCALE GENOMIC DNA]</scope>
    <source>
        <strain evidence="5 6">CBS 83171</strain>
    </source>
</reference>
<feature type="repeat" description="ANK" evidence="3">
    <location>
        <begin position="311"/>
        <end position="343"/>
    </location>
</feature>